<dbReference type="PANTHER" id="PTHR45640:SF26">
    <property type="entry name" value="RE23625P"/>
    <property type="match status" value="1"/>
</dbReference>
<dbReference type="InterPro" id="IPR001436">
    <property type="entry name" value="Alpha-crystallin/sHSP_animal"/>
</dbReference>
<keyword evidence="3" id="KW-0175">Coiled coil</keyword>
<keyword evidence="7" id="KW-1185">Reference proteome</keyword>
<dbReference type="Proteomes" id="UP000825002">
    <property type="component" value="Unassembled WGS sequence"/>
</dbReference>
<protein>
    <submittedName>
        <fullName evidence="6">Heat shock protein beta-1</fullName>
    </submittedName>
</protein>
<accession>A0ABQ7SCW2</accession>
<dbReference type="InterPro" id="IPR008978">
    <property type="entry name" value="HSP20-like_chaperone"/>
</dbReference>
<feature type="region of interest" description="Disordered" evidence="4">
    <location>
        <begin position="62"/>
        <end position="81"/>
    </location>
</feature>
<evidence type="ECO:0000256" key="4">
    <source>
        <dbReference type="SAM" id="MobiDB-lite"/>
    </source>
</evidence>
<dbReference type="SUPFAM" id="SSF49764">
    <property type="entry name" value="HSP20-like chaperones"/>
    <property type="match status" value="1"/>
</dbReference>
<feature type="compositionally biased region" description="Low complexity" evidence="4">
    <location>
        <begin position="62"/>
        <end position="77"/>
    </location>
</feature>
<feature type="non-terminal residue" evidence="6">
    <location>
        <position position="1"/>
    </location>
</feature>
<sequence length="213" mass="24176">MSSDKKLPIFMTDNNLIDQEFDSIRDKFEAEMQKMEQEMASFRSQLIQSELMRTMQSTISSYATSSSSHQQQQQLKQQQHHNIKQHNAVLPTPHQPHPSTKSWLQSLNSPLIHDSPNEGEGKVLKLRFDVTQYDPSEIQVKTVDNRLQVQAKHEEIGDNRSCYREYNREFVLPDGTDPELIKSSLSKDGVLTVEAPLPLPTPSPSPAPSPAPD</sequence>
<feature type="domain" description="SHSP" evidence="5">
    <location>
        <begin position="102"/>
        <end position="212"/>
    </location>
</feature>
<dbReference type="PROSITE" id="PS01031">
    <property type="entry name" value="SHSP"/>
    <property type="match status" value="1"/>
</dbReference>
<name>A0ABQ7SCW2_9ACAR</name>
<evidence type="ECO:0000259" key="5">
    <source>
        <dbReference type="PROSITE" id="PS01031"/>
    </source>
</evidence>
<evidence type="ECO:0000256" key="1">
    <source>
        <dbReference type="PROSITE-ProRule" id="PRU00285"/>
    </source>
</evidence>
<comment type="caution">
    <text evidence="6">The sequence shown here is derived from an EMBL/GenBank/DDBJ whole genome shotgun (WGS) entry which is preliminary data.</text>
</comment>
<dbReference type="EMBL" id="JAIFTH010000016">
    <property type="protein sequence ID" value="KAG9511255.1"/>
    <property type="molecule type" value="Genomic_DNA"/>
</dbReference>
<proteinExistence type="inferred from homology"/>
<dbReference type="InterPro" id="IPR002068">
    <property type="entry name" value="A-crystallin/Hsp20_dom"/>
</dbReference>
<feature type="coiled-coil region" evidence="3">
    <location>
        <begin position="25"/>
        <end position="52"/>
    </location>
</feature>
<dbReference type="PRINTS" id="PR00299">
    <property type="entry name" value="ACRYSTALLIN"/>
</dbReference>
<dbReference type="Pfam" id="PF00011">
    <property type="entry name" value="HSP20"/>
    <property type="match status" value="1"/>
</dbReference>
<dbReference type="PANTHER" id="PTHR45640">
    <property type="entry name" value="HEAT SHOCK PROTEIN HSP-12.2-RELATED"/>
    <property type="match status" value="1"/>
</dbReference>
<keyword evidence="6" id="KW-0346">Stress response</keyword>
<feature type="region of interest" description="Disordered" evidence="4">
    <location>
        <begin position="192"/>
        <end position="213"/>
    </location>
</feature>
<organism evidence="6 7">
    <name type="scientific">Fragariocoptes setiger</name>
    <dbReference type="NCBI Taxonomy" id="1670756"/>
    <lineage>
        <taxon>Eukaryota</taxon>
        <taxon>Metazoa</taxon>
        <taxon>Ecdysozoa</taxon>
        <taxon>Arthropoda</taxon>
        <taxon>Chelicerata</taxon>
        <taxon>Arachnida</taxon>
        <taxon>Acari</taxon>
        <taxon>Acariformes</taxon>
        <taxon>Trombidiformes</taxon>
        <taxon>Prostigmata</taxon>
        <taxon>Eupodina</taxon>
        <taxon>Eriophyoidea</taxon>
        <taxon>Phytoptidae</taxon>
        <taxon>Fragariocoptes</taxon>
    </lineage>
</organism>
<reference evidence="6 7" key="1">
    <citation type="submission" date="2020-10" db="EMBL/GenBank/DDBJ databases">
        <authorList>
            <person name="Klimov P.B."/>
            <person name="Dyachkov S.M."/>
            <person name="Chetverikov P.E."/>
        </authorList>
    </citation>
    <scope>NUCLEOTIDE SEQUENCE [LARGE SCALE GENOMIC DNA]</scope>
    <source>
        <strain evidence="6">BMOC 18-1129-001#AD2665</strain>
        <tissue evidence="6">Entire mites</tissue>
    </source>
</reference>
<dbReference type="Gene3D" id="2.60.40.790">
    <property type="match status" value="1"/>
</dbReference>
<comment type="similarity">
    <text evidence="1 2">Belongs to the small heat shock protein (HSP20) family.</text>
</comment>
<evidence type="ECO:0000313" key="6">
    <source>
        <dbReference type="EMBL" id="KAG9511255.1"/>
    </source>
</evidence>
<evidence type="ECO:0000256" key="3">
    <source>
        <dbReference type="SAM" id="Coils"/>
    </source>
</evidence>
<feature type="compositionally biased region" description="Pro residues" evidence="4">
    <location>
        <begin position="197"/>
        <end position="213"/>
    </location>
</feature>
<gene>
    <name evidence="6" type="primary">HSPB1</name>
    <name evidence="6" type="ORF">GZH46_00180</name>
</gene>
<evidence type="ECO:0000313" key="7">
    <source>
        <dbReference type="Proteomes" id="UP000825002"/>
    </source>
</evidence>
<evidence type="ECO:0000256" key="2">
    <source>
        <dbReference type="RuleBase" id="RU003616"/>
    </source>
</evidence>
<dbReference type="CDD" id="cd06526">
    <property type="entry name" value="metazoan_ACD"/>
    <property type="match status" value="1"/>
</dbReference>